<sequence length="242" mass="27435">MDFILSTVLGCRGKIFEPVSKNLLPNIHLLKKPITVLCPKLGTFMTELPYIKKTLSMFLLFPAVKSDQDPDEWKVDHQSISGLIERLTTEEGTEELRKVLDFPPLPPMENSVLPESFYLEYDLSIDELLQDLGIQQLLEPDHSSLSNFSRKDLHLGGAMYRAYVRMSSTHVTAGAINIFFTKDGGSFKSIEEAKYCQYEQSFVWLIYDRLCQTILFLGVINKDLPQVSSSEQTASSSKTVKQ</sequence>
<evidence type="ECO:0000313" key="4">
    <source>
        <dbReference type="EMBL" id="CAL1678527.1"/>
    </source>
</evidence>
<dbReference type="InterPro" id="IPR042178">
    <property type="entry name" value="Serpin_sf_1"/>
</dbReference>
<evidence type="ECO:0000256" key="1">
    <source>
        <dbReference type="ARBA" id="ARBA00022690"/>
    </source>
</evidence>
<name>A0AAV2NFM1_9HYME</name>
<protein>
    <recommendedName>
        <fullName evidence="3">Serpin domain-containing protein</fullName>
    </recommendedName>
</protein>
<keyword evidence="5" id="KW-1185">Reference proteome</keyword>
<dbReference type="Gene3D" id="2.30.39.10">
    <property type="entry name" value="Alpha-1-antitrypsin, domain 1"/>
    <property type="match status" value="1"/>
</dbReference>
<dbReference type="Pfam" id="PF00079">
    <property type="entry name" value="Serpin"/>
    <property type="match status" value="1"/>
</dbReference>
<dbReference type="SUPFAM" id="SSF56574">
    <property type="entry name" value="Serpins"/>
    <property type="match status" value="1"/>
</dbReference>
<dbReference type="Gene3D" id="3.30.497.10">
    <property type="entry name" value="Antithrombin, subunit I, domain 2"/>
    <property type="match status" value="1"/>
</dbReference>
<dbReference type="InterPro" id="IPR023796">
    <property type="entry name" value="Serpin_dom"/>
</dbReference>
<feature type="domain" description="Serpin" evidence="3">
    <location>
        <begin position="41"/>
        <end position="220"/>
    </location>
</feature>
<reference evidence="4" key="1">
    <citation type="submission" date="2024-04" db="EMBL/GenBank/DDBJ databases">
        <authorList>
            <consortium name="Molecular Ecology Group"/>
        </authorList>
    </citation>
    <scope>NUCLEOTIDE SEQUENCE</scope>
</reference>
<dbReference type="EMBL" id="OZ034837">
    <property type="protein sequence ID" value="CAL1678527.1"/>
    <property type="molecule type" value="Genomic_DNA"/>
</dbReference>
<dbReference type="AlphaFoldDB" id="A0AAV2NFM1"/>
<keyword evidence="1" id="KW-0646">Protease inhibitor</keyword>
<dbReference type="GO" id="GO:0004867">
    <property type="term" value="F:serine-type endopeptidase inhibitor activity"/>
    <property type="evidence" value="ECO:0007669"/>
    <property type="project" value="UniProtKB-KW"/>
</dbReference>
<organism evidence="4 5">
    <name type="scientific">Lasius platythorax</name>
    <dbReference type="NCBI Taxonomy" id="488582"/>
    <lineage>
        <taxon>Eukaryota</taxon>
        <taxon>Metazoa</taxon>
        <taxon>Ecdysozoa</taxon>
        <taxon>Arthropoda</taxon>
        <taxon>Hexapoda</taxon>
        <taxon>Insecta</taxon>
        <taxon>Pterygota</taxon>
        <taxon>Neoptera</taxon>
        <taxon>Endopterygota</taxon>
        <taxon>Hymenoptera</taxon>
        <taxon>Apocrita</taxon>
        <taxon>Aculeata</taxon>
        <taxon>Formicoidea</taxon>
        <taxon>Formicidae</taxon>
        <taxon>Formicinae</taxon>
        <taxon>Lasius</taxon>
        <taxon>Lasius</taxon>
    </lineage>
</organism>
<keyword evidence="2" id="KW-0722">Serine protease inhibitor</keyword>
<gene>
    <name evidence="4" type="ORF">LPLAT_LOCUS4358</name>
</gene>
<dbReference type="InterPro" id="IPR042185">
    <property type="entry name" value="Serpin_sf_2"/>
</dbReference>
<evidence type="ECO:0000259" key="3">
    <source>
        <dbReference type="Pfam" id="PF00079"/>
    </source>
</evidence>
<proteinExistence type="predicted"/>
<evidence type="ECO:0000313" key="5">
    <source>
        <dbReference type="Proteomes" id="UP001497644"/>
    </source>
</evidence>
<accession>A0AAV2NFM1</accession>
<dbReference type="InterPro" id="IPR036186">
    <property type="entry name" value="Serpin_sf"/>
</dbReference>
<evidence type="ECO:0000256" key="2">
    <source>
        <dbReference type="ARBA" id="ARBA00022900"/>
    </source>
</evidence>
<dbReference type="Proteomes" id="UP001497644">
    <property type="component" value="Chromosome 14"/>
</dbReference>